<gene>
    <name evidence="2" type="ORF">ACFOVS_16565</name>
</gene>
<feature type="domain" description="NmrA-like" evidence="1">
    <location>
        <begin position="1"/>
        <end position="212"/>
    </location>
</feature>
<dbReference type="EMBL" id="JBHSBD010000073">
    <property type="protein sequence ID" value="MFC3969724.1"/>
    <property type="molecule type" value="Genomic_DNA"/>
</dbReference>
<proteinExistence type="predicted"/>
<dbReference type="Proteomes" id="UP001595697">
    <property type="component" value="Unassembled WGS sequence"/>
</dbReference>
<dbReference type="InterPro" id="IPR036291">
    <property type="entry name" value="NAD(P)-bd_dom_sf"/>
</dbReference>
<dbReference type="RefSeq" id="WP_247262701.1">
    <property type="nucleotide sequence ID" value="NZ_JALJQZ010000066.1"/>
</dbReference>
<dbReference type="InterPro" id="IPR008030">
    <property type="entry name" value="NmrA-like"/>
</dbReference>
<keyword evidence="3" id="KW-1185">Reference proteome</keyword>
<dbReference type="PANTHER" id="PTHR43162:SF1">
    <property type="entry name" value="PRESTALK A DIFFERENTIATION PROTEIN A"/>
    <property type="match status" value="1"/>
</dbReference>
<dbReference type="PANTHER" id="PTHR43162">
    <property type="match status" value="1"/>
</dbReference>
<organism evidence="2 3">
    <name type="scientific">Rhizobium lemnae</name>
    <dbReference type="NCBI Taxonomy" id="1214924"/>
    <lineage>
        <taxon>Bacteria</taxon>
        <taxon>Pseudomonadati</taxon>
        <taxon>Pseudomonadota</taxon>
        <taxon>Alphaproteobacteria</taxon>
        <taxon>Hyphomicrobiales</taxon>
        <taxon>Rhizobiaceae</taxon>
        <taxon>Rhizobium/Agrobacterium group</taxon>
        <taxon>Rhizobium</taxon>
    </lineage>
</organism>
<comment type="caution">
    <text evidence="2">The sequence shown here is derived from an EMBL/GenBank/DDBJ whole genome shotgun (WGS) entry which is preliminary data.</text>
</comment>
<name>A0ABV8ECU6_9HYPH</name>
<dbReference type="Gene3D" id="3.40.50.720">
    <property type="entry name" value="NAD(P)-binding Rossmann-like Domain"/>
    <property type="match status" value="1"/>
</dbReference>
<evidence type="ECO:0000313" key="3">
    <source>
        <dbReference type="Proteomes" id="UP001595697"/>
    </source>
</evidence>
<sequence>MSSRILVTGATGKLGKLVTSRLIKNGDRIRVLTRRPDEARRLWGGSVEIAGGDVGNPQSLRASLQSIDRVFLLSPISESLAAHQIALIDAAADASVQHIVKISGSSWTIENAHRSRAGAAHSKVEAYLFGRGLSHAVIRPNAWMQVSLAPVVAAALAGRDLPGRYGGAAVSFIDFNDIADVAVHALRAGLHVSEPLVLTGGKAFTTSDIAGLVSTILRRPVGIDTQAAASSPGHDDAFATLAVPEFGALIAEGLAAPVTDTVERILGRKPVSVKRFLEQQLAPARSARETAEGDLQWQ</sequence>
<accession>A0ABV8ECU6</accession>
<evidence type="ECO:0000259" key="1">
    <source>
        <dbReference type="Pfam" id="PF05368"/>
    </source>
</evidence>
<dbReference type="SUPFAM" id="SSF51735">
    <property type="entry name" value="NAD(P)-binding Rossmann-fold domains"/>
    <property type="match status" value="1"/>
</dbReference>
<protein>
    <submittedName>
        <fullName evidence="2">NmrA family NAD(P)-binding protein</fullName>
    </submittedName>
</protein>
<reference evidence="3" key="1">
    <citation type="journal article" date="2019" name="Int. J. Syst. Evol. Microbiol.">
        <title>The Global Catalogue of Microorganisms (GCM) 10K type strain sequencing project: providing services to taxonomists for standard genome sequencing and annotation.</title>
        <authorList>
            <consortium name="The Broad Institute Genomics Platform"/>
            <consortium name="The Broad Institute Genome Sequencing Center for Infectious Disease"/>
            <person name="Wu L."/>
            <person name="Ma J."/>
        </authorList>
    </citation>
    <scope>NUCLEOTIDE SEQUENCE [LARGE SCALE GENOMIC DNA]</scope>
    <source>
        <strain evidence="3">TBRC 5781</strain>
    </source>
</reference>
<dbReference type="Gene3D" id="3.90.25.10">
    <property type="entry name" value="UDP-galactose 4-epimerase, domain 1"/>
    <property type="match status" value="1"/>
</dbReference>
<evidence type="ECO:0000313" key="2">
    <source>
        <dbReference type="EMBL" id="MFC3969724.1"/>
    </source>
</evidence>
<dbReference type="InterPro" id="IPR051604">
    <property type="entry name" value="Ergot_Alk_Oxidoreductase"/>
</dbReference>
<dbReference type="Pfam" id="PF05368">
    <property type="entry name" value="NmrA"/>
    <property type="match status" value="1"/>
</dbReference>